<gene>
    <name evidence="1" type="ORF">ABS361_07980</name>
</gene>
<dbReference type="RefSeq" id="WP_407051254.1">
    <property type="nucleotide sequence ID" value="NZ_CP158568.1"/>
</dbReference>
<dbReference type="PANTHER" id="PTHR30438:SF2">
    <property type="entry name" value="MEMBRANE PROTEIN"/>
    <property type="match status" value="1"/>
</dbReference>
<name>A0AAU7XF10_9HYPH</name>
<dbReference type="EMBL" id="CP158568">
    <property type="protein sequence ID" value="XBY46156.1"/>
    <property type="molecule type" value="Genomic_DNA"/>
</dbReference>
<protein>
    <submittedName>
        <fullName evidence="1">HlyD family efflux transporter periplasmic adaptor subunit</fullName>
    </submittedName>
</protein>
<dbReference type="AlphaFoldDB" id="A0AAU7XF10"/>
<dbReference type="SUPFAM" id="SSF111369">
    <property type="entry name" value="HlyD-like secretion proteins"/>
    <property type="match status" value="2"/>
</dbReference>
<reference evidence="1" key="1">
    <citation type="submission" date="2024-06" db="EMBL/GenBank/DDBJ databases">
        <title>Methylostella associata gen. nov., sp. nov., a novel Ancalomicrobiaceae-affiliated facultatively methylotrophic bacteria that feed on methanotrophs of the genus Methylococcus.</title>
        <authorList>
            <person name="Saltykova V."/>
            <person name="Danilova O.V."/>
            <person name="Oshkin I.Y."/>
            <person name="Belova S.E."/>
            <person name="Pimenov N.V."/>
            <person name="Dedysh S.N."/>
        </authorList>
    </citation>
    <scope>NUCLEOTIDE SEQUENCE</scope>
    <source>
        <strain evidence="1">S20</strain>
    </source>
</reference>
<dbReference type="GO" id="GO:0005886">
    <property type="term" value="C:plasma membrane"/>
    <property type="evidence" value="ECO:0007669"/>
    <property type="project" value="TreeGrafter"/>
</dbReference>
<accession>A0AAU7XF10</accession>
<dbReference type="Gene3D" id="2.40.50.100">
    <property type="match status" value="2"/>
</dbReference>
<organism evidence="1">
    <name type="scientific">Methyloraptor flagellatus</name>
    <dbReference type="NCBI Taxonomy" id="3162530"/>
    <lineage>
        <taxon>Bacteria</taxon>
        <taxon>Pseudomonadati</taxon>
        <taxon>Pseudomonadota</taxon>
        <taxon>Alphaproteobacteria</taxon>
        <taxon>Hyphomicrobiales</taxon>
        <taxon>Ancalomicrobiaceae</taxon>
        <taxon>Methyloraptor</taxon>
    </lineage>
</organism>
<proteinExistence type="predicted"/>
<evidence type="ECO:0000313" key="1">
    <source>
        <dbReference type="EMBL" id="XBY46156.1"/>
    </source>
</evidence>
<dbReference type="PANTHER" id="PTHR30438">
    <property type="entry name" value="36 KDA ANTIGEN-RELATED"/>
    <property type="match status" value="1"/>
</dbReference>
<dbReference type="Gene3D" id="2.40.30.170">
    <property type="match status" value="1"/>
</dbReference>
<dbReference type="KEGG" id="mflg:ABS361_07980"/>
<sequence>MRAATVAVVLAALVAGGWYGFDQWRKAEASKLPAGITSANGRIEVNRVDIAAKVPGRIAEIRVREGDYIAQDAIVAVLDQAEVRAQLAAARATAQRAVQGIARAHAEVAAREADLNLAEVVLKRSAELRDRAVNSQADLDQRTAQRDVAAAAVNSAKAAVGDAVAAKDVAEAQVAQIEASIADMTLKAPMGGRVEYRLVEPGEVVGAGGKVATLLDLTDVYMTVFLPTRYAGRVKLGGEARIVLDAAKDYVIPARISFVAAEAQFTPKAVETESEREKLMYRIKVQVDRKILDTYRDYVKSGLTGMAYVLVSPDAAWPAWLEPKLPDVKS</sequence>